<sequence length="101" mass="11824">MIMSPHKTDEPIEVKNEEIIFYNDNISEDEDCSFENNKNFMEKSQEGTEESVHLEKFILFSNQLIDYQNAVNLETNSCNICSECFSTKNVIKKPYEQRSQS</sequence>
<comment type="caution">
    <text evidence="1">The sequence shown here is derived from an EMBL/GenBank/DDBJ whole genome shotgun (WGS) entry which is preliminary data.</text>
</comment>
<reference evidence="1" key="1">
    <citation type="journal article" date="2023" name="Insect Mol. Biol.">
        <title>Genome sequencing provides insights into the evolution of gene families encoding plant cell wall-degrading enzymes in longhorned beetles.</title>
        <authorList>
            <person name="Shin N.R."/>
            <person name="Okamura Y."/>
            <person name="Kirsch R."/>
            <person name="Pauchet Y."/>
        </authorList>
    </citation>
    <scope>NUCLEOTIDE SEQUENCE</scope>
    <source>
        <strain evidence="1">RBIC_L_NR</strain>
    </source>
</reference>
<accession>A0AAV8Z922</accession>
<keyword evidence="2" id="KW-1185">Reference proteome</keyword>
<organism evidence="1 2">
    <name type="scientific">Rhamnusium bicolor</name>
    <dbReference type="NCBI Taxonomy" id="1586634"/>
    <lineage>
        <taxon>Eukaryota</taxon>
        <taxon>Metazoa</taxon>
        <taxon>Ecdysozoa</taxon>
        <taxon>Arthropoda</taxon>
        <taxon>Hexapoda</taxon>
        <taxon>Insecta</taxon>
        <taxon>Pterygota</taxon>
        <taxon>Neoptera</taxon>
        <taxon>Endopterygota</taxon>
        <taxon>Coleoptera</taxon>
        <taxon>Polyphaga</taxon>
        <taxon>Cucujiformia</taxon>
        <taxon>Chrysomeloidea</taxon>
        <taxon>Cerambycidae</taxon>
        <taxon>Lepturinae</taxon>
        <taxon>Rhagiini</taxon>
        <taxon>Rhamnusium</taxon>
    </lineage>
</organism>
<dbReference type="AlphaFoldDB" id="A0AAV8Z922"/>
<protein>
    <submittedName>
        <fullName evidence="1">Uncharacterized protein</fullName>
    </submittedName>
</protein>
<evidence type="ECO:0000313" key="1">
    <source>
        <dbReference type="EMBL" id="KAJ8960703.1"/>
    </source>
</evidence>
<dbReference type="Proteomes" id="UP001162156">
    <property type="component" value="Unassembled WGS sequence"/>
</dbReference>
<evidence type="ECO:0000313" key="2">
    <source>
        <dbReference type="Proteomes" id="UP001162156"/>
    </source>
</evidence>
<dbReference type="EMBL" id="JANEYF010001630">
    <property type="protein sequence ID" value="KAJ8960703.1"/>
    <property type="molecule type" value="Genomic_DNA"/>
</dbReference>
<gene>
    <name evidence="1" type="ORF">NQ314_006029</name>
</gene>
<name>A0AAV8Z922_9CUCU</name>
<proteinExistence type="predicted"/>